<dbReference type="InterPro" id="IPR036388">
    <property type="entry name" value="WH-like_DNA-bd_sf"/>
</dbReference>
<comment type="subcellular location">
    <subcellularLocation>
        <location evidence="3">Nucleus</location>
    </subcellularLocation>
</comment>
<dbReference type="InterPro" id="IPR050211">
    <property type="entry name" value="FOX_domain-containing"/>
</dbReference>
<dbReference type="PANTHER" id="PTHR11829">
    <property type="entry name" value="FORKHEAD BOX PROTEIN"/>
    <property type="match status" value="1"/>
</dbReference>
<evidence type="ECO:0000313" key="6">
    <source>
        <dbReference type="EMBL" id="KAG0289748.1"/>
    </source>
</evidence>
<dbReference type="Gene3D" id="1.10.10.10">
    <property type="entry name" value="Winged helix-like DNA-binding domain superfamily/Winged helix DNA-binding domain"/>
    <property type="match status" value="1"/>
</dbReference>
<comment type="caution">
    <text evidence="6">The sequence shown here is derived from an EMBL/GenBank/DDBJ whole genome shotgun (WGS) entry which is preliminary data.</text>
</comment>
<feature type="compositionally biased region" description="Basic and acidic residues" evidence="4">
    <location>
        <begin position="586"/>
        <end position="595"/>
    </location>
</feature>
<organism evidence="6 7">
    <name type="scientific">Linnemannia gamsii</name>
    <dbReference type="NCBI Taxonomy" id="64522"/>
    <lineage>
        <taxon>Eukaryota</taxon>
        <taxon>Fungi</taxon>
        <taxon>Fungi incertae sedis</taxon>
        <taxon>Mucoromycota</taxon>
        <taxon>Mortierellomycotina</taxon>
        <taxon>Mortierellomycetes</taxon>
        <taxon>Mortierellales</taxon>
        <taxon>Mortierellaceae</taxon>
        <taxon>Linnemannia</taxon>
    </lineage>
</organism>
<protein>
    <submittedName>
        <fullName evidence="6">Forkhead box protein J2</fullName>
    </submittedName>
</protein>
<dbReference type="CDD" id="cd00059">
    <property type="entry name" value="FH_FOX"/>
    <property type="match status" value="1"/>
</dbReference>
<feature type="compositionally biased region" description="Basic and acidic residues" evidence="4">
    <location>
        <begin position="52"/>
        <end position="73"/>
    </location>
</feature>
<feature type="DNA-binding region" description="Fork-head" evidence="3">
    <location>
        <begin position="206"/>
        <end position="301"/>
    </location>
</feature>
<dbReference type="PANTHER" id="PTHR11829:SF343">
    <property type="entry name" value="FORK-HEAD DOMAIN-CONTAINING PROTEIN"/>
    <property type="match status" value="1"/>
</dbReference>
<evidence type="ECO:0000259" key="5">
    <source>
        <dbReference type="PROSITE" id="PS50039"/>
    </source>
</evidence>
<name>A0ABQ7K2F2_9FUNG</name>
<proteinExistence type="predicted"/>
<dbReference type="EMBL" id="JAAAIM010000329">
    <property type="protein sequence ID" value="KAG0289748.1"/>
    <property type="molecule type" value="Genomic_DNA"/>
</dbReference>
<evidence type="ECO:0000256" key="2">
    <source>
        <dbReference type="ARBA" id="ARBA00023242"/>
    </source>
</evidence>
<evidence type="ECO:0000256" key="4">
    <source>
        <dbReference type="SAM" id="MobiDB-lite"/>
    </source>
</evidence>
<dbReference type="PROSITE" id="PS00658">
    <property type="entry name" value="FORK_HEAD_2"/>
    <property type="match status" value="1"/>
</dbReference>
<feature type="compositionally biased region" description="Polar residues" evidence="4">
    <location>
        <begin position="31"/>
        <end position="40"/>
    </location>
</feature>
<keyword evidence="2 3" id="KW-0539">Nucleus</keyword>
<feature type="region of interest" description="Disordered" evidence="4">
    <location>
        <begin position="566"/>
        <end position="611"/>
    </location>
</feature>
<dbReference type="PRINTS" id="PR00053">
    <property type="entry name" value="FORKHEAD"/>
</dbReference>
<keyword evidence="1 3" id="KW-0238">DNA-binding</keyword>
<dbReference type="Proteomes" id="UP001194696">
    <property type="component" value="Unassembled WGS sequence"/>
</dbReference>
<dbReference type="SMART" id="SM00339">
    <property type="entry name" value="FH"/>
    <property type="match status" value="1"/>
</dbReference>
<feature type="region of interest" description="Disordered" evidence="4">
    <location>
        <begin position="299"/>
        <end position="540"/>
    </location>
</feature>
<dbReference type="SUPFAM" id="SSF46785">
    <property type="entry name" value="Winged helix' DNA-binding domain"/>
    <property type="match status" value="1"/>
</dbReference>
<dbReference type="InterPro" id="IPR036390">
    <property type="entry name" value="WH_DNA-bd_sf"/>
</dbReference>
<sequence length="714" mass="78252">MPVLVDVNEPSQLPRQPHPQQQQQHEQQQRVHCSSSNSRRQPLVDIENTETLTEKEKEDHTSPSNDSHPDSKENCPPPPKAACKRSRSTVLVKGIESMPVQTFSIVLPSRSGGGDTSAKCGAASVVKVETEVEGKSNKALKARVTKGERRDVSKEISRVNLESTRSRGGRAGVNVAVVASTDSASQSGEPVTTMIMTTTSADMYRKPDISYSHLILHAISQSPNERLTLREIYAWIETRHPFYRDSPTGWQNSIRHNLSSSKAFVKLERVKNDSGKGCFWSLHEDANEILAVSSSKKGRKSLADHADNRPATSPTSPTSSAPTSTSTTTVVRARGTSSLPKINCKQDGSPRSDLPSPAASEPYDDPKSPRPVRSKAKEVYAPSTPPSSPDYEADLEDKDGALGNRSTTASTTDKASSVANPLEFPKTPMSPSSESVPATTRRVRRPPQNLSEFVSSEDFKASFGKETLSAIPSTPLSPKPVERKRSKTLPAVATTPSRRERSSSSERVLSKVTSPYAPSTTDEPSPTTPTEELAALALAPSLSQELPEEVPLHRLVSVPLSSLSHMTHLKRSRDDVLSGTTTKIRRREEQRQDHRSRGRGRSNSLQETAYERRCREGKREIVVASEDDWSSDSDDDLHYDSDLDGCYGDGVQLKRSSSSFNKADLLLDSSAISYGFEMTDSEYILDFNQGPLFNSVVWPEYSNLQGLEDPTAND</sequence>
<feature type="domain" description="Fork-head" evidence="5">
    <location>
        <begin position="206"/>
        <end position="301"/>
    </location>
</feature>
<feature type="compositionally biased region" description="Low complexity" evidence="4">
    <location>
        <begin position="309"/>
        <end position="338"/>
    </location>
</feature>
<feature type="region of interest" description="Disordered" evidence="4">
    <location>
        <begin position="1"/>
        <end position="87"/>
    </location>
</feature>
<dbReference type="InterPro" id="IPR030456">
    <property type="entry name" value="TF_fork_head_CS_2"/>
</dbReference>
<feature type="compositionally biased region" description="Low complexity" evidence="4">
    <location>
        <begin position="518"/>
        <end position="540"/>
    </location>
</feature>
<dbReference type="InterPro" id="IPR001766">
    <property type="entry name" value="Fork_head_dom"/>
</dbReference>
<dbReference type="PROSITE" id="PS50039">
    <property type="entry name" value="FORK_HEAD_3"/>
    <property type="match status" value="1"/>
</dbReference>
<accession>A0ABQ7K2F2</accession>
<feature type="compositionally biased region" description="Low complexity" evidence="4">
    <location>
        <begin position="406"/>
        <end position="419"/>
    </location>
</feature>
<keyword evidence="7" id="KW-1185">Reference proteome</keyword>
<feature type="compositionally biased region" description="Low complexity" evidence="4">
    <location>
        <begin position="12"/>
        <end position="26"/>
    </location>
</feature>
<dbReference type="Pfam" id="PF00250">
    <property type="entry name" value="Forkhead"/>
    <property type="match status" value="1"/>
</dbReference>
<evidence type="ECO:0000256" key="1">
    <source>
        <dbReference type="ARBA" id="ARBA00023125"/>
    </source>
</evidence>
<evidence type="ECO:0000256" key="3">
    <source>
        <dbReference type="PROSITE-ProRule" id="PRU00089"/>
    </source>
</evidence>
<evidence type="ECO:0000313" key="7">
    <source>
        <dbReference type="Proteomes" id="UP001194696"/>
    </source>
</evidence>
<reference evidence="6 7" key="1">
    <citation type="journal article" date="2020" name="Fungal Divers.">
        <title>Resolving the Mortierellaceae phylogeny through synthesis of multi-gene phylogenetics and phylogenomics.</title>
        <authorList>
            <person name="Vandepol N."/>
            <person name="Liber J."/>
            <person name="Desiro A."/>
            <person name="Na H."/>
            <person name="Kennedy M."/>
            <person name="Barry K."/>
            <person name="Grigoriev I.V."/>
            <person name="Miller A.N."/>
            <person name="O'Donnell K."/>
            <person name="Stajich J.E."/>
            <person name="Bonito G."/>
        </authorList>
    </citation>
    <scope>NUCLEOTIDE SEQUENCE [LARGE SCALE GENOMIC DNA]</scope>
    <source>
        <strain evidence="6 7">AD045</strain>
    </source>
</reference>
<gene>
    <name evidence="6" type="primary">FOXJ2_2</name>
    <name evidence="6" type="ORF">BGZ96_006726</name>
</gene>